<evidence type="ECO:0000256" key="8">
    <source>
        <dbReference type="SAM" id="MobiDB-lite"/>
    </source>
</evidence>
<organism evidence="10 11">
    <name type="scientific">Halocaridina rubra</name>
    <name type="common">Hawaiian red shrimp</name>
    <dbReference type="NCBI Taxonomy" id="373956"/>
    <lineage>
        <taxon>Eukaryota</taxon>
        <taxon>Metazoa</taxon>
        <taxon>Ecdysozoa</taxon>
        <taxon>Arthropoda</taxon>
        <taxon>Crustacea</taxon>
        <taxon>Multicrustacea</taxon>
        <taxon>Malacostraca</taxon>
        <taxon>Eumalacostraca</taxon>
        <taxon>Eucarida</taxon>
        <taxon>Decapoda</taxon>
        <taxon>Pleocyemata</taxon>
        <taxon>Caridea</taxon>
        <taxon>Atyoidea</taxon>
        <taxon>Atyidae</taxon>
        <taxon>Halocaridina</taxon>
    </lineage>
</organism>
<feature type="region of interest" description="Disordered" evidence="8">
    <location>
        <begin position="180"/>
        <end position="256"/>
    </location>
</feature>
<sequence>EVNSSTQINSFVFLDLESTGLNGPSTRILELSLVAVSRNDLLSMMKNPPNPVPKLPRTLQKLTKVFNPRKRIDVPITQITGLDNFLLEHYASFSESSARSISLFLSLPKPVALVAHYGSGFDFPLLMAELKNVCDLESFGDLLVVDTLPAFRDIDTQIVKRDSEEVTFFKADGTFEDLQPPRTKAKLSGLGDKSILTRPQSSSGGNSGNRKINMSQSFDDGNFGTQEINTSQSVDDAYTGSQNANMSQSSDDGYFGSQNPIDERKDISRSLFKNIRGKPLTIATKGKTLKSKRSYEQTDIYKRLFGIEYNAHTAESDSLALLEICGHYGSDFVAWADTHASAFLSTEPMW</sequence>
<dbReference type="Gene3D" id="3.30.420.10">
    <property type="entry name" value="Ribonuclease H-like superfamily/Ribonuclease H"/>
    <property type="match status" value="2"/>
</dbReference>
<dbReference type="GO" id="GO:0008311">
    <property type="term" value="F:double-stranded DNA 3'-5' DNA exonuclease activity"/>
    <property type="evidence" value="ECO:0007669"/>
    <property type="project" value="UniProtKB-EC"/>
</dbReference>
<keyword evidence="4 10" id="KW-0378">Hydrolase</keyword>
<proteinExistence type="inferred from homology"/>
<dbReference type="SUPFAM" id="SSF53098">
    <property type="entry name" value="Ribonuclease H-like"/>
    <property type="match status" value="1"/>
</dbReference>
<comment type="similarity">
    <text evidence="7">Belongs to the exonuclease superfamily. TREX family.</text>
</comment>
<keyword evidence="11" id="KW-1185">Reference proteome</keyword>
<comment type="caution">
    <text evidence="10">The sequence shown here is derived from an EMBL/GenBank/DDBJ whole genome shotgun (WGS) entry which is preliminary data.</text>
</comment>
<dbReference type="EC" id="3.1.11.2" evidence="10"/>
<feature type="domain" description="Exonuclease" evidence="9">
    <location>
        <begin position="10"/>
        <end position="334"/>
    </location>
</feature>
<name>A0AAN8WZR9_HALRR</name>
<dbReference type="AlphaFoldDB" id="A0AAN8WZR9"/>
<evidence type="ECO:0000313" key="11">
    <source>
        <dbReference type="Proteomes" id="UP001381693"/>
    </source>
</evidence>
<evidence type="ECO:0000256" key="1">
    <source>
        <dbReference type="ARBA" id="ARBA00001946"/>
    </source>
</evidence>
<dbReference type="GO" id="GO:0006308">
    <property type="term" value="P:DNA catabolic process"/>
    <property type="evidence" value="ECO:0007669"/>
    <property type="project" value="TreeGrafter"/>
</dbReference>
<evidence type="ECO:0000259" key="9">
    <source>
        <dbReference type="SMART" id="SM00479"/>
    </source>
</evidence>
<evidence type="ECO:0000256" key="7">
    <source>
        <dbReference type="ARBA" id="ARBA00025769"/>
    </source>
</evidence>
<evidence type="ECO:0000256" key="6">
    <source>
        <dbReference type="ARBA" id="ARBA00022842"/>
    </source>
</evidence>
<dbReference type="GO" id="GO:0005737">
    <property type="term" value="C:cytoplasm"/>
    <property type="evidence" value="ECO:0007669"/>
    <property type="project" value="TreeGrafter"/>
</dbReference>
<evidence type="ECO:0000313" key="10">
    <source>
        <dbReference type="EMBL" id="KAK7073496.1"/>
    </source>
</evidence>
<comment type="cofactor">
    <cofactor evidence="1">
        <name>Mg(2+)</name>
        <dbReference type="ChEBI" id="CHEBI:18420"/>
    </cofactor>
</comment>
<dbReference type="SMART" id="SM00479">
    <property type="entry name" value="EXOIII"/>
    <property type="match status" value="1"/>
</dbReference>
<keyword evidence="5 10" id="KW-0269">Exonuclease</keyword>
<keyword evidence="3" id="KW-0479">Metal-binding</keyword>
<dbReference type="GO" id="GO:0046872">
    <property type="term" value="F:metal ion binding"/>
    <property type="evidence" value="ECO:0007669"/>
    <property type="project" value="UniProtKB-KW"/>
</dbReference>
<protein>
    <submittedName>
        <fullName evidence="10">Three prime repair exonuclease 1</fullName>
        <ecNumber evidence="10">3.1.11.2</ecNumber>
    </submittedName>
</protein>
<reference evidence="10 11" key="1">
    <citation type="submission" date="2023-11" db="EMBL/GenBank/DDBJ databases">
        <title>Halocaridina rubra genome assembly.</title>
        <authorList>
            <person name="Smith C."/>
        </authorList>
    </citation>
    <scope>NUCLEOTIDE SEQUENCE [LARGE SCALE GENOMIC DNA]</scope>
    <source>
        <strain evidence="10">EP-1</strain>
        <tissue evidence="10">Whole</tissue>
    </source>
</reference>
<keyword evidence="2" id="KW-0540">Nuclease</keyword>
<feature type="compositionally biased region" description="Polar residues" evidence="8">
    <location>
        <begin position="197"/>
        <end position="256"/>
    </location>
</feature>
<keyword evidence="6" id="KW-0460">Magnesium</keyword>
<feature type="non-terminal residue" evidence="10">
    <location>
        <position position="1"/>
    </location>
</feature>
<dbReference type="EMBL" id="JAXCGZ010012644">
    <property type="protein sequence ID" value="KAK7073496.1"/>
    <property type="molecule type" value="Genomic_DNA"/>
</dbReference>
<accession>A0AAN8WZR9</accession>
<evidence type="ECO:0000256" key="4">
    <source>
        <dbReference type="ARBA" id="ARBA00022801"/>
    </source>
</evidence>
<dbReference type="Proteomes" id="UP001381693">
    <property type="component" value="Unassembled WGS sequence"/>
</dbReference>
<dbReference type="PANTHER" id="PTHR13058">
    <property type="entry name" value="THREE PRIME REPAIR EXONUCLEASE 1, 2"/>
    <property type="match status" value="1"/>
</dbReference>
<dbReference type="InterPro" id="IPR036397">
    <property type="entry name" value="RNaseH_sf"/>
</dbReference>
<dbReference type="GO" id="GO:0003676">
    <property type="term" value="F:nucleic acid binding"/>
    <property type="evidence" value="ECO:0007669"/>
    <property type="project" value="InterPro"/>
</dbReference>
<dbReference type="PANTHER" id="PTHR13058:SF19">
    <property type="entry name" value="LD40940P"/>
    <property type="match status" value="1"/>
</dbReference>
<evidence type="ECO:0000256" key="5">
    <source>
        <dbReference type="ARBA" id="ARBA00022839"/>
    </source>
</evidence>
<dbReference type="InterPro" id="IPR013520">
    <property type="entry name" value="Ribonucl_H"/>
</dbReference>
<dbReference type="InterPro" id="IPR012337">
    <property type="entry name" value="RNaseH-like_sf"/>
</dbReference>
<dbReference type="InterPro" id="IPR040393">
    <property type="entry name" value="TREX1/2"/>
</dbReference>
<evidence type="ECO:0000256" key="3">
    <source>
        <dbReference type="ARBA" id="ARBA00022723"/>
    </source>
</evidence>
<evidence type="ECO:0000256" key="2">
    <source>
        <dbReference type="ARBA" id="ARBA00022722"/>
    </source>
</evidence>
<feature type="non-terminal residue" evidence="10">
    <location>
        <position position="350"/>
    </location>
</feature>
<gene>
    <name evidence="10" type="primary">TREX2</name>
    <name evidence="10" type="ORF">SK128_022425</name>
</gene>